<dbReference type="HAMAP" id="MF_01020">
    <property type="entry name" value="HisE"/>
    <property type="match status" value="1"/>
</dbReference>
<dbReference type="HAMAP" id="MF_01021">
    <property type="entry name" value="HisI"/>
    <property type="match status" value="1"/>
</dbReference>
<dbReference type="NCBIfam" id="NF000768">
    <property type="entry name" value="PRK00051.1"/>
    <property type="match status" value="1"/>
</dbReference>
<feature type="region of interest" description="Phosphoribosyl-AMP cyclohydrolase" evidence="15">
    <location>
        <begin position="1"/>
        <end position="133"/>
    </location>
</feature>
<keyword evidence="11 15" id="KW-0378">Hydrolase</keyword>
<evidence type="ECO:0000256" key="5">
    <source>
        <dbReference type="ARBA" id="ARBA00005204"/>
    </source>
</evidence>
<dbReference type="SUPFAM" id="SSF141734">
    <property type="entry name" value="HisI-like"/>
    <property type="match status" value="1"/>
</dbReference>
<comment type="pathway">
    <text evidence="5 15">Amino-acid biosynthesis; L-histidine biosynthesis; L-histidine from 5-phospho-alpha-D-ribose 1-diphosphate: step 2/9.</text>
</comment>
<comment type="similarity">
    <text evidence="6 15">In the C-terminal section; belongs to the PRA-PH family.</text>
</comment>
<dbReference type="InterPro" id="IPR021130">
    <property type="entry name" value="PRib-ATP_PPHydrolase-like"/>
</dbReference>
<dbReference type="Pfam" id="PF01502">
    <property type="entry name" value="PRA-CH"/>
    <property type="match status" value="1"/>
</dbReference>
<name>A0ABS4JUL1_9FIRM</name>
<dbReference type="GO" id="GO:0004635">
    <property type="term" value="F:phosphoribosyl-AMP cyclohydrolase activity"/>
    <property type="evidence" value="ECO:0007669"/>
    <property type="project" value="UniProtKB-EC"/>
</dbReference>
<comment type="similarity">
    <text evidence="7 15">In the N-terminal section; belongs to the PRA-CH family.</text>
</comment>
<dbReference type="RefSeq" id="WP_245302731.1">
    <property type="nucleotide sequence ID" value="NZ_JAGGLG010000024.1"/>
</dbReference>
<evidence type="ECO:0000256" key="3">
    <source>
        <dbReference type="ARBA" id="ARBA00004496"/>
    </source>
</evidence>
<evidence type="ECO:0000313" key="18">
    <source>
        <dbReference type="Proteomes" id="UP001519289"/>
    </source>
</evidence>
<dbReference type="InterPro" id="IPR038019">
    <property type="entry name" value="PRib_AMP_CycHydrolase_sf"/>
</dbReference>
<comment type="catalytic activity">
    <reaction evidence="2 15">
        <text>1-(5-phospho-beta-D-ribosyl)-ATP + H2O = 1-(5-phospho-beta-D-ribosyl)-5'-AMP + diphosphate + H(+)</text>
        <dbReference type="Rhea" id="RHEA:22828"/>
        <dbReference type="ChEBI" id="CHEBI:15377"/>
        <dbReference type="ChEBI" id="CHEBI:15378"/>
        <dbReference type="ChEBI" id="CHEBI:33019"/>
        <dbReference type="ChEBI" id="CHEBI:59457"/>
        <dbReference type="ChEBI" id="CHEBI:73183"/>
        <dbReference type="EC" id="3.6.1.31"/>
    </reaction>
</comment>
<protein>
    <recommendedName>
        <fullName evidence="15">Histidine biosynthesis bifunctional protein HisIE</fullName>
    </recommendedName>
    <domain>
        <recommendedName>
            <fullName evidence="15">Phosphoribosyl-AMP cyclohydrolase</fullName>
            <shortName evidence="15">PRA-CH</shortName>
            <ecNumber evidence="15">3.5.4.19</ecNumber>
        </recommendedName>
    </domain>
    <domain>
        <recommendedName>
            <fullName evidence="15">Phosphoribosyl-ATP pyrophosphatase</fullName>
            <shortName evidence="15">PRA-PH</shortName>
            <ecNumber evidence="15">3.6.1.31</ecNumber>
        </recommendedName>
    </domain>
</protein>
<evidence type="ECO:0000256" key="10">
    <source>
        <dbReference type="ARBA" id="ARBA00022741"/>
    </source>
</evidence>
<dbReference type="SUPFAM" id="SSF101386">
    <property type="entry name" value="all-alpha NTP pyrophosphatases"/>
    <property type="match status" value="1"/>
</dbReference>
<evidence type="ECO:0000256" key="14">
    <source>
        <dbReference type="ARBA" id="ARBA00023268"/>
    </source>
</evidence>
<evidence type="ECO:0000256" key="13">
    <source>
        <dbReference type="ARBA" id="ARBA00023102"/>
    </source>
</evidence>
<evidence type="ECO:0000256" key="8">
    <source>
        <dbReference type="ARBA" id="ARBA00022490"/>
    </source>
</evidence>
<feature type="domain" description="Phosphoribosyl-AMP cyclohydrolase" evidence="16">
    <location>
        <begin position="29"/>
        <end position="102"/>
    </location>
</feature>
<evidence type="ECO:0000256" key="6">
    <source>
        <dbReference type="ARBA" id="ARBA00007731"/>
    </source>
</evidence>
<comment type="catalytic activity">
    <reaction evidence="1 15">
        <text>1-(5-phospho-beta-D-ribosyl)-5'-AMP + H2O = 1-(5-phospho-beta-D-ribosyl)-5-[(5-phospho-beta-D-ribosylamino)methylideneamino]imidazole-4-carboxamide</text>
        <dbReference type="Rhea" id="RHEA:20049"/>
        <dbReference type="ChEBI" id="CHEBI:15377"/>
        <dbReference type="ChEBI" id="CHEBI:58435"/>
        <dbReference type="ChEBI" id="CHEBI:59457"/>
        <dbReference type="EC" id="3.5.4.19"/>
    </reaction>
</comment>
<keyword evidence="18" id="KW-1185">Reference proteome</keyword>
<keyword evidence="14 15" id="KW-0511">Multifunctional enzyme</keyword>
<dbReference type="GO" id="GO:0004636">
    <property type="term" value="F:phosphoribosyl-ATP diphosphatase activity"/>
    <property type="evidence" value="ECO:0007669"/>
    <property type="project" value="UniProtKB-EC"/>
</dbReference>
<dbReference type="PANTHER" id="PTHR42945:SF1">
    <property type="entry name" value="HISTIDINE BIOSYNTHESIS BIFUNCTIONAL PROTEIN HIS7"/>
    <property type="match status" value="1"/>
</dbReference>
<dbReference type="EMBL" id="JAGGLG010000024">
    <property type="protein sequence ID" value="MBP2019232.1"/>
    <property type="molecule type" value="Genomic_DNA"/>
</dbReference>
<gene>
    <name evidence="15" type="primary">hisI</name>
    <name evidence="15" type="synonym">hisIE</name>
    <name evidence="17" type="ORF">J2Z79_002657</name>
</gene>
<keyword evidence="10 15" id="KW-0547">Nucleotide-binding</keyword>
<evidence type="ECO:0000259" key="16">
    <source>
        <dbReference type="Pfam" id="PF01502"/>
    </source>
</evidence>
<comment type="caution">
    <text evidence="17">The sequence shown here is derived from an EMBL/GenBank/DDBJ whole genome shotgun (WGS) entry which is preliminary data.</text>
</comment>
<dbReference type="InterPro" id="IPR002496">
    <property type="entry name" value="PRib_AMP_CycHydrolase_dom"/>
</dbReference>
<organism evidence="17 18">
    <name type="scientific">Symbiobacterium terraclitae</name>
    <dbReference type="NCBI Taxonomy" id="557451"/>
    <lineage>
        <taxon>Bacteria</taxon>
        <taxon>Bacillati</taxon>
        <taxon>Bacillota</taxon>
        <taxon>Clostridia</taxon>
        <taxon>Eubacteriales</taxon>
        <taxon>Symbiobacteriaceae</taxon>
        <taxon>Symbiobacterium</taxon>
    </lineage>
</organism>
<accession>A0ABS4JUL1</accession>
<keyword evidence="8 15" id="KW-0963">Cytoplasm</keyword>
<dbReference type="Gene3D" id="3.10.20.810">
    <property type="entry name" value="Phosphoribosyl-AMP cyclohydrolase"/>
    <property type="match status" value="1"/>
</dbReference>
<evidence type="ECO:0000256" key="12">
    <source>
        <dbReference type="ARBA" id="ARBA00022840"/>
    </source>
</evidence>
<dbReference type="InterPro" id="IPR008179">
    <property type="entry name" value="HisE"/>
</dbReference>
<dbReference type="EC" id="3.5.4.19" evidence="15"/>
<dbReference type="InterPro" id="IPR026660">
    <property type="entry name" value="PRA-CH"/>
</dbReference>
<evidence type="ECO:0000256" key="11">
    <source>
        <dbReference type="ARBA" id="ARBA00022801"/>
    </source>
</evidence>
<feature type="region of interest" description="Phosphoribosyl-ATP pyrophosphohydrolase" evidence="15">
    <location>
        <begin position="134"/>
        <end position="230"/>
    </location>
</feature>
<dbReference type="Pfam" id="PF01503">
    <property type="entry name" value="PRA-PH"/>
    <property type="match status" value="1"/>
</dbReference>
<evidence type="ECO:0000256" key="4">
    <source>
        <dbReference type="ARBA" id="ARBA00005169"/>
    </source>
</evidence>
<keyword evidence="12 15" id="KW-0067">ATP-binding</keyword>
<dbReference type="NCBIfam" id="TIGR03188">
    <property type="entry name" value="histidine_hisI"/>
    <property type="match status" value="1"/>
</dbReference>
<keyword evidence="9 15" id="KW-0028">Amino-acid biosynthesis</keyword>
<evidence type="ECO:0000256" key="2">
    <source>
        <dbReference type="ARBA" id="ARBA00001460"/>
    </source>
</evidence>
<proteinExistence type="inferred from homology"/>
<dbReference type="EC" id="3.6.1.31" evidence="15"/>
<keyword evidence="13 15" id="KW-0368">Histidine biosynthesis</keyword>
<dbReference type="CDD" id="cd11534">
    <property type="entry name" value="NTP-PPase_HisIE_like"/>
    <property type="match status" value="1"/>
</dbReference>
<dbReference type="NCBIfam" id="NF002747">
    <property type="entry name" value="PRK02759.1"/>
    <property type="match status" value="1"/>
</dbReference>
<sequence length="230" mass="25917">MMETVKLKWGPDGLIPAIAQDVRTGQVLMQAYMNEEALHLTLETGTAWYWSRSRQCLWQKGGTSGHYQRVREVRTDCDGDSLLLLVEQEGVACHEGTYSCFTRRVDGSPRAMIGTAFWPIQPDETVPYDIGTILREVTAVLLDRRARPDPASYTSKLFSKGPDAYCKKIGEEATEVVLAVKNRDRENLAFEVADVWFHTLVALVDNGLGPQDVAEQLASRRGKRREKKEE</sequence>
<dbReference type="Proteomes" id="UP001519289">
    <property type="component" value="Unassembled WGS sequence"/>
</dbReference>
<evidence type="ECO:0000313" key="17">
    <source>
        <dbReference type="EMBL" id="MBP2019232.1"/>
    </source>
</evidence>
<comment type="pathway">
    <text evidence="4 15">Amino-acid biosynthesis; L-histidine biosynthesis; L-histidine from 5-phospho-alpha-D-ribose 1-diphosphate: step 3/9.</text>
</comment>
<dbReference type="HAMAP" id="MF_01019">
    <property type="entry name" value="HisIE"/>
    <property type="match status" value="1"/>
</dbReference>
<evidence type="ECO:0000256" key="1">
    <source>
        <dbReference type="ARBA" id="ARBA00000024"/>
    </source>
</evidence>
<reference evidence="17 18" key="1">
    <citation type="submission" date="2021-03" db="EMBL/GenBank/DDBJ databases">
        <title>Genomic Encyclopedia of Type Strains, Phase IV (KMG-IV): sequencing the most valuable type-strain genomes for metagenomic binning, comparative biology and taxonomic classification.</title>
        <authorList>
            <person name="Goeker M."/>
        </authorList>
    </citation>
    <scope>NUCLEOTIDE SEQUENCE [LARGE SCALE GENOMIC DNA]</scope>
    <source>
        <strain evidence="17 18">DSM 27138</strain>
    </source>
</reference>
<dbReference type="PANTHER" id="PTHR42945">
    <property type="entry name" value="HISTIDINE BIOSYNTHESIS BIFUNCTIONAL PROTEIN"/>
    <property type="match status" value="1"/>
</dbReference>
<comment type="subcellular location">
    <subcellularLocation>
        <location evidence="3 15">Cytoplasm</location>
    </subcellularLocation>
</comment>
<dbReference type="InterPro" id="IPR023019">
    <property type="entry name" value="His_synth_HisIE"/>
</dbReference>
<evidence type="ECO:0000256" key="9">
    <source>
        <dbReference type="ARBA" id="ARBA00022605"/>
    </source>
</evidence>
<evidence type="ECO:0000256" key="15">
    <source>
        <dbReference type="HAMAP-Rule" id="MF_01019"/>
    </source>
</evidence>
<dbReference type="Gene3D" id="1.10.287.1080">
    <property type="entry name" value="MazG-like"/>
    <property type="match status" value="1"/>
</dbReference>
<evidence type="ECO:0000256" key="7">
    <source>
        <dbReference type="ARBA" id="ARBA00008299"/>
    </source>
</evidence>